<protein>
    <recommendedName>
        <fullName evidence="4">Major paralogous domain-containing protein</fullName>
    </recommendedName>
</protein>
<sequence>MKATKFCKQAAILLSIFALNACFDSDSATGNVPADSDTAMECTAKKIEGGSDFEFICNGTVVGSIGNLAESSCKFEELGDSTGYEIICGSDTLGTFYGSLADTIPTTDSTTANPAKCSEGDLFLQATPAKKYVCFHETWKAADSLDVLTIWAYDTYGIACNDSNKGEIIQGKISGLDKVCKSSGWASPNQADYAMEGQKCTAENEGKIEESKISEEYYKCENGSWIQSYRLDYDTQDKTCDESNEGEIIEVNHYKSCVHYITSTNYYKCSQNNWQYLSLLERDIYEGMICDSSNIGKMEIGPYSNIAYVCQKNGWEELVSEMSWYGNASEFRVKTEYNQYSENAGGWFVYSDSSLGGNSRIKWPVETGNEYDDKALDPVIEHCNGLCGEFVLGDSLHFNDSSYQKPFIGVGFNVTDSDTVGGDITGWGGISIAYSGPAAIIELVPENEKNYLESDNYFANIPRQGSINAIKISWNDFNSWASLDSQTEVPLNEFLKKVVAIRIYTQLEPGSIESFKIMAIGSYNTPVYY</sequence>
<name>A0A1M6VDT2_9BACT</name>
<evidence type="ECO:0000313" key="2">
    <source>
        <dbReference type="EMBL" id="SHK79505.1"/>
    </source>
</evidence>
<proteinExistence type="predicted"/>
<keyword evidence="3" id="KW-1185">Reference proteome</keyword>
<feature type="signal peptide" evidence="1">
    <location>
        <begin position="1"/>
        <end position="21"/>
    </location>
</feature>
<dbReference type="RefSeq" id="WP_073304710.1">
    <property type="nucleotide sequence ID" value="NZ_FRAW01000018.1"/>
</dbReference>
<reference evidence="3" key="1">
    <citation type="submission" date="2016-11" db="EMBL/GenBank/DDBJ databases">
        <authorList>
            <person name="Varghese N."/>
            <person name="Submissions S."/>
        </authorList>
    </citation>
    <scope>NUCLEOTIDE SEQUENCE [LARGE SCALE GENOMIC DNA]</scope>
    <source>
        <strain evidence="3">UWOS</strain>
    </source>
</reference>
<keyword evidence="1" id="KW-0732">Signal</keyword>
<dbReference type="AlphaFoldDB" id="A0A1M6VDT2"/>
<feature type="chain" id="PRO_5012409832" description="Major paralogous domain-containing protein" evidence="1">
    <location>
        <begin position="22"/>
        <end position="529"/>
    </location>
</feature>
<evidence type="ECO:0000256" key="1">
    <source>
        <dbReference type="SAM" id="SignalP"/>
    </source>
</evidence>
<dbReference type="EMBL" id="FRAW01000018">
    <property type="protein sequence ID" value="SHK79505.1"/>
    <property type="molecule type" value="Genomic_DNA"/>
</dbReference>
<evidence type="ECO:0000313" key="3">
    <source>
        <dbReference type="Proteomes" id="UP000184275"/>
    </source>
</evidence>
<organism evidence="2 3">
    <name type="scientific">Fibrobacter intestinalis</name>
    <dbReference type="NCBI Taxonomy" id="28122"/>
    <lineage>
        <taxon>Bacteria</taxon>
        <taxon>Pseudomonadati</taxon>
        <taxon>Fibrobacterota</taxon>
        <taxon>Fibrobacteria</taxon>
        <taxon>Fibrobacterales</taxon>
        <taxon>Fibrobacteraceae</taxon>
        <taxon>Fibrobacter</taxon>
    </lineage>
</organism>
<evidence type="ECO:0008006" key="4">
    <source>
        <dbReference type="Google" id="ProtNLM"/>
    </source>
</evidence>
<accession>A0A1M6VDT2</accession>
<gene>
    <name evidence="2" type="ORF">SAMN05720469_11817</name>
</gene>
<dbReference type="Proteomes" id="UP000184275">
    <property type="component" value="Unassembled WGS sequence"/>
</dbReference>